<proteinExistence type="inferred from homology"/>
<dbReference type="OrthoDB" id="1470350at2759"/>
<evidence type="ECO:0000256" key="9">
    <source>
        <dbReference type="RuleBase" id="RU000461"/>
    </source>
</evidence>
<accession>A0A2D3VNI7</accession>
<dbReference type="InterPro" id="IPR002401">
    <property type="entry name" value="Cyt_P450_E_grp-I"/>
</dbReference>
<evidence type="ECO:0000256" key="8">
    <source>
        <dbReference type="PIRSR" id="PIRSR602401-1"/>
    </source>
</evidence>
<dbReference type="GO" id="GO:0004497">
    <property type="term" value="F:monooxygenase activity"/>
    <property type="evidence" value="ECO:0007669"/>
    <property type="project" value="UniProtKB-KW"/>
</dbReference>
<dbReference type="PANTHER" id="PTHR24305:SF237">
    <property type="entry name" value="CYTOCHROME P450 MONOOXYGENASE ATNE-RELATED"/>
    <property type="match status" value="1"/>
</dbReference>
<dbReference type="PRINTS" id="PR00463">
    <property type="entry name" value="EP450I"/>
</dbReference>
<evidence type="ECO:0000256" key="5">
    <source>
        <dbReference type="ARBA" id="ARBA00023002"/>
    </source>
</evidence>
<keyword evidence="11" id="KW-1185">Reference proteome</keyword>
<evidence type="ECO:0000256" key="3">
    <source>
        <dbReference type="ARBA" id="ARBA00022617"/>
    </source>
</evidence>
<dbReference type="AlphaFoldDB" id="A0A2D3VNI7"/>
<keyword evidence="5 9" id="KW-0560">Oxidoreductase</keyword>
<dbReference type="PANTHER" id="PTHR24305">
    <property type="entry name" value="CYTOCHROME P450"/>
    <property type="match status" value="1"/>
</dbReference>
<dbReference type="RefSeq" id="XP_023632272.1">
    <property type="nucleotide sequence ID" value="XM_023776504.1"/>
</dbReference>
<comment type="similarity">
    <text evidence="2 9">Belongs to the cytochrome P450 family.</text>
</comment>
<keyword evidence="6 8" id="KW-0408">Iron</keyword>
<evidence type="ECO:0000256" key="4">
    <source>
        <dbReference type="ARBA" id="ARBA00022723"/>
    </source>
</evidence>
<dbReference type="STRING" id="112498.A0A2D3VNI7"/>
<keyword evidence="3 8" id="KW-0349">Heme</keyword>
<evidence type="ECO:0000256" key="7">
    <source>
        <dbReference type="ARBA" id="ARBA00023033"/>
    </source>
</evidence>
<keyword evidence="4 8" id="KW-0479">Metal-binding</keyword>
<evidence type="ECO:0000313" key="10">
    <source>
        <dbReference type="EMBL" id="CZT25549.1"/>
    </source>
</evidence>
<evidence type="ECO:0000256" key="6">
    <source>
        <dbReference type="ARBA" id="ARBA00023004"/>
    </source>
</evidence>
<dbReference type="InterPro" id="IPR001128">
    <property type="entry name" value="Cyt_P450"/>
</dbReference>
<feature type="binding site" description="axial binding residue" evidence="8">
    <location>
        <position position="455"/>
    </location>
    <ligand>
        <name>heme</name>
        <dbReference type="ChEBI" id="CHEBI:30413"/>
    </ligand>
    <ligandPart>
        <name>Fe</name>
        <dbReference type="ChEBI" id="CHEBI:18248"/>
    </ligandPart>
</feature>
<dbReference type="SUPFAM" id="SSF48264">
    <property type="entry name" value="Cytochrome P450"/>
    <property type="match status" value="1"/>
</dbReference>
<dbReference type="Pfam" id="PF00067">
    <property type="entry name" value="p450"/>
    <property type="match status" value="1"/>
</dbReference>
<evidence type="ECO:0000256" key="1">
    <source>
        <dbReference type="ARBA" id="ARBA00001971"/>
    </source>
</evidence>
<comment type="cofactor">
    <cofactor evidence="1 8">
        <name>heme</name>
        <dbReference type="ChEBI" id="CHEBI:30413"/>
    </cofactor>
</comment>
<gene>
    <name evidence="10" type="ORF">RCC_11282</name>
</gene>
<evidence type="ECO:0000256" key="2">
    <source>
        <dbReference type="ARBA" id="ARBA00010617"/>
    </source>
</evidence>
<dbReference type="InterPro" id="IPR036396">
    <property type="entry name" value="Cyt_P450_sf"/>
</dbReference>
<dbReference type="GO" id="GO:0005506">
    <property type="term" value="F:iron ion binding"/>
    <property type="evidence" value="ECO:0007669"/>
    <property type="project" value="InterPro"/>
</dbReference>
<dbReference type="InterPro" id="IPR050121">
    <property type="entry name" value="Cytochrome_P450_monoxygenase"/>
</dbReference>
<dbReference type="GeneID" id="35606308"/>
<dbReference type="CDD" id="cd11061">
    <property type="entry name" value="CYP67-like"/>
    <property type="match status" value="1"/>
</dbReference>
<dbReference type="GO" id="GO:0016705">
    <property type="term" value="F:oxidoreductase activity, acting on paired donors, with incorporation or reduction of molecular oxygen"/>
    <property type="evidence" value="ECO:0007669"/>
    <property type="project" value="InterPro"/>
</dbReference>
<name>A0A2D3VNI7_9PEZI</name>
<sequence length="526" mass="59479">MTASQDIFVAFTVKPIPATTILALGLLLVIASTGLRLLYLACYHPLARYPGPILSRFTDLRAAYHGLRGDIHLDMHQCHLRYGDYVRYGPNKLLINDPTVMNEIYGYRKNVQKSQSYMPLVPGGKGWSVLTCIDKDLHRTKRRLLAMGFSDASLKTFEPRMLEHMRVLRSKLDSGSATDAHGWSTPKEMSDLCRWMTFDVTADLAFGESPQLQNSQENRFLVDCINVYSWRMGCYYELPALMYLDFLLLAYLWTQGKLRPLAKFLKWKRTFGSKIMLKEGGTKRGIFSLVLNAEGANRFTENEVWAEGIFLMLAGSDTSSTAICALLFYLSRYPAIYERLAQEIRQRFAKVDDICIANTSSCHYLQACITETLRMAPPTSAAPWREILLGGLQLGNHYIPAKCDVGASIYATHHNKDYFQDPFTFDPERWIASDQKQLDRLYMAYNPFSLGPRGCAGRSIAFAEIAIFVAQVLLEFDFRAPPGTAGLVGCGGPEKRAGRRNPMEFQLESHVTALTEGPELQFRRRS</sequence>
<dbReference type="PRINTS" id="PR00385">
    <property type="entry name" value="P450"/>
</dbReference>
<organism evidence="10 11">
    <name type="scientific">Ramularia collo-cygni</name>
    <dbReference type="NCBI Taxonomy" id="112498"/>
    <lineage>
        <taxon>Eukaryota</taxon>
        <taxon>Fungi</taxon>
        <taxon>Dikarya</taxon>
        <taxon>Ascomycota</taxon>
        <taxon>Pezizomycotina</taxon>
        <taxon>Dothideomycetes</taxon>
        <taxon>Dothideomycetidae</taxon>
        <taxon>Mycosphaerellales</taxon>
        <taxon>Mycosphaerellaceae</taxon>
        <taxon>Ramularia</taxon>
    </lineage>
</organism>
<dbReference type="GO" id="GO:0020037">
    <property type="term" value="F:heme binding"/>
    <property type="evidence" value="ECO:0007669"/>
    <property type="project" value="InterPro"/>
</dbReference>
<keyword evidence="7 9" id="KW-0503">Monooxygenase</keyword>
<dbReference type="InterPro" id="IPR017972">
    <property type="entry name" value="Cyt_P450_CS"/>
</dbReference>
<evidence type="ECO:0000313" key="11">
    <source>
        <dbReference type="Proteomes" id="UP000225277"/>
    </source>
</evidence>
<reference evidence="10 11" key="1">
    <citation type="submission" date="2016-03" db="EMBL/GenBank/DDBJ databases">
        <authorList>
            <person name="Ploux O."/>
        </authorList>
    </citation>
    <scope>NUCLEOTIDE SEQUENCE [LARGE SCALE GENOMIC DNA]</scope>
    <source>
        <strain evidence="10 11">URUG2</strain>
    </source>
</reference>
<dbReference type="EMBL" id="FJUY01000028">
    <property type="protein sequence ID" value="CZT25549.1"/>
    <property type="molecule type" value="Genomic_DNA"/>
</dbReference>
<dbReference type="PROSITE" id="PS00086">
    <property type="entry name" value="CYTOCHROME_P450"/>
    <property type="match status" value="1"/>
</dbReference>
<dbReference type="Gene3D" id="1.10.630.10">
    <property type="entry name" value="Cytochrome P450"/>
    <property type="match status" value="1"/>
</dbReference>
<dbReference type="Proteomes" id="UP000225277">
    <property type="component" value="Unassembled WGS sequence"/>
</dbReference>
<protein>
    <submittedName>
        <fullName evidence="10">Related to cytochrome P450 CYP3/CYP5/CYP6/CYP9 subfamilies</fullName>
    </submittedName>
</protein>